<keyword evidence="1" id="KW-0472">Membrane</keyword>
<keyword evidence="1" id="KW-1133">Transmembrane helix</keyword>
<proteinExistence type="predicted"/>
<dbReference type="CDD" id="cd07385">
    <property type="entry name" value="MPP_YkuE_C"/>
    <property type="match status" value="1"/>
</dbReference>
<comment type="caution">
    <text evidence="3">The sequence shown here is derived from an EMBL/GenBank/DDBJ whole genome shotgun (WGS) entry which is preliminary data.</text>
</comment>
<reference evidence="3 4" key="1">
    <citation type="journal article" date="2011" name="J. Microbiol.">
        <title>Bacillus kyonggiensis sp. nov., isolated from soil of a lettuce field.</title>
        <authorList>
            <person name="Dong K."/>
            <person name="Lee S."/>
        </authorList>
    </citation>
    <scope>NUCLEOTIDE SEQUENCE [LARGE SCALE GENOMIC DNA]</scope>
    <source>
        <strain evidence="3 4">NB22</strain>
    </source>
</reference>
<dbReference type="SUPFAM" id="SSF56300">
    <property type="entry name" value="Metallo-dependent phosphatases"/>
    <property type="match status" value="1"/>
</dbReference>
<evidence type="ECO:0000259" key="2">
    <source>
        <dbReference type="Pfam" id="PF00149"/>
    </source>
</evidence>
<dbReference type="AlphaFoldDB" id="A0A4U1D8D7"/>
<feature type="transmembrane region" description="Helical" evidence="1">
    <location>
        <begin position="76"/>
        <end position="101"/>
    </location>
</feature>
<dbReference type="InterPro" id="IPR051158">
    <property type="entry name" value="Metallophosphoesterase_sf"/>
</dbReference>
<evidence type="ECO:0000313" key="4">
    <source>
        <dbReference type="Proteomes" id="UP000307756"/>
    </source>
</evidence>
<evidence type="ECO:0000313" key="3">
    <source>
        <dbReference type="EMBL" id="TKC18825.1"/>
    </source>
</evidence>
<feature type="transmembrane region" description="Helical" evidence="1">
    <location>
        <begin position="6"/>
        <end position="24"/>
    </location>
</feature>
<dbReference type="Gene3D" id="3.60.21.10">
    <property type="match status" value="1"/>
</dbReference>
<gene>
    <name evidence="3" type="ORF">FA727_04515</name>
</gene>
<sequence length="384" mass="42768">MSTVGMVLGIILMLSLYGGMNFFIGRRIFQFLRFPFPHLNGKVFAGIYIVLALSLMIGILPLPPEIKAIMSWIGSYWMGIFVYLLILLLVAELVILLGRLIKVIPRPIPKSIRFYKGAIVLLLTIGLVSYGMYNANQIKQVSYEIQTKESTMATEMKIVMISDLHLGAVNSEKHLESIVQGINNLDPDLVCLVGDVFNDDFNAIRNPDRAIELLKSIKATYGVYSSLGNHDGGNTFNEMTSFLQESNIKLLNDEYEIIDERLVLFGRVDPTPIGGFGDLKRKDTKDIMKTVASLHTNMPVVMMDHNPANIEEYGNEVDLIISGHTHKGQIFPGNLITNALYIVDYGHYQKDAESPHVIVSSGVGTWAMPMRIGSNSEIVSISLR</sequence>
<dbReference type="GO" id="GO:0016787">
    <property type="term" value="F:hydrolase activity"/>
    <property type="evidence" value="ECO:0007669"/>
    <property type="project" value="InterPro"/>
</dbReference>
<dbReference type="InterPro" id="IPR004843">
    <property type="entry name" value="Calcineurin-like_PHP"/>
</dbReference>
<keyword evidence="1" id="KW-0812">Transmembrane</keyword>
<organism evidence="3 4">
    <name type="scientific">Robertmurraya kyonggiensis</name>
    <dbReference type="NCBI Taxonomy" id="1037680"/>
    <lineage>
        <taxon>Bacteria</taxon>
        <taxon>Bacillati</taxon>
        <taxon>Bacillota</taxon>
        <taxon>Bacilli</taxon>
        <taxon>Bacillales</taxon>
        <taxon>Bacillaceae</taxon>
        <taxon>Robertmurraya</taxon>
    </lineage>
</organism>
<feature type="transmembrane region" description="Helical" evidence="1">
    <location>
        <begin position="113"/>
        <end position="133"/>
    </location>
</feature>
<evidence type="ECO:0000256" key="1">
    <source>
        <dbReference type="SAM" id="Phobius"/>
    </source>
</evidence>
<feature type="transmembrane region" description="Helical" evidence="1">
    <location>
        <begin position="45"/>
        <end position="64"/>
    </location>
</feature>
<dbReference type="Pfam" id="PF00149">
    <property type="entry name" value="Metallophos"/>
    <property type="match status" value="1"/>
</dbReference>
<dbReference type="InterPro" id="IPR029052">
    <property type="entry name" value="Metallo-depent_PP-like"/>
</dbReference>
<accession>A0A4U1D8D7</accession>
<dbReference type="Proteomes" id="UP000307756">
    <property type="component" value="Unassembled WGS sequence"/>
</dbReference>
<feature type="domain" description="Calcineurin-like phosphoesterase" evidence="2">
    <location>
        <begin position="156"/>
        <end position="327"/>
    </location>
</feature>
<name>A0A4U1D8D7_9BACI</name>
<protein>
    <submittedName>
        <fullName evidence="3">Metallophosphoesterase</fullName>
    </submittedName>
</protein>
<dbReference type="RefSeq" id="WP_136829518.1">
    <property type="nucleotide sequence ID" value="NZ_SWBM01000001.1"/>
</dbReference>
<dbReference type="OrthoDB" id="9780884at2"/>
<dbReference type="PANTHER" id="PTHR31302:SF0">
    <property type="entry name" value="TRANSMEMBRANE PROTEIN WITH METALLOPHOSPHOESTERASE DOMAIN"/>
    <property type="match status" value="1"/>
</dbReference>
<dbReference type="EMBL" id="SWBM01000001">
    <property type="protein sequence ID" value="TKC18825.1"/>
    <property type="molecule type" value="Genomic_DNA"/>
</dbReference>
<keyword evidence="4" id="KW-1185">Reference proteome</keyword>
<dbReference type="PANTHER" id="PTHR31302">
    <property type="entry name" value="TRANSMEMBRANE PROTEIN WITH METALLOPHOSPHOESTERASE DOMAIN-RELATED"/>
    <property type="match status" value="1"/>
</dbReference>